<gene>
    <name evidence="1" type="ORF">KFK09_026040</name>
</gene>
<dbReference type="Proteomes" id="UP000829196">
    <property type="component" value="Unassembled WGS sequence"/>
</dbReference>
<comment type="caution">
    <text evidence="1">The sequence shown here is derived from an EMBL/GenBank/DDBJ whole genome shotgun (WGS) entry which is preliminary data.</text>
</comment>
<keyword evidence="2" id="KW-1185">Reference proteome</keyword>
<dbReference type="EMBL" id="JAGYWB010000018">
    <property type="protein sequence ID" value="KAI0491780.1"/>
    <property type="molecule type" value="Genomic_DNA"/>
</dbReference>
<reference evidence="1" key="1">
    <citation type="journal article" date="2022" name="Front. Genet.">
        <title>Chromosome-Scale Assembly of the Dendrobium nobile Genome Provides Insights Into the Molecular Mechanism of the Biosynthesis of the Medicinal Active Ingredient of Dendrobium.</title>
        <authorList>
            <person name="Xu Q."/>
            <person name="Niu S.-C."/>
            <person name="Li K.-L."/>
            <person name="Zheng P.-J."/>
            <person name="Zhang X.-J."/>
            <person name="Jia Y."/>
            <person name="Liu Y."/>
            <person name="Niu Y.-X."/>
            <person name="Yu L.-H."/>
            <person name="Chen D.-F."/>
            <person name="Zhang G.-Q."/>
        </authorList>
    </citation>
    <scope>NUCLEOTIDE SEQUENCE</scope>
    <source>
        <tissue evidence="1">Leaf</tissue>
    </source>
</reference>
<name>A0A8T3A6C0_DENNO</name>
<proteinExistence type="predicted"/>
<sequence>MVRTYEFELFVRDTMRVISKSAPGSSRTIWIVLGRSVEILLQNLPRFAPGDFLYTSSGPIEDIVQADRHCRKYRLENSSGNRPRRSKLV</sequence>
<evidence type="ECO:0000313" key="2">
    <source>
        <dbReference type="Proteomes" id="UP000829196"/>
    </source>
</evidence>
<organism evidence="1 2">
    <name type="scientific">Dendrobium nobile</name>
    <name type="common">Orchid</name>
    <dbReference type="NCBI Taxonomy" id="94219"/>
    <lineage>
        <taxon>Eukaryota</taxon>
        <taxon>Viridiplantae</taxon>
        <taxon>Streptophyta</taxon>
        <taxon>Embryophyta</taxon>
        <taxon>Tracheophyta</taxon>
        <taxon>Spermatophyta</taxon>
        <taxon>Magnoliopsida</taxon>
        <taxon>Liliopsida</taxon>
        <taxon>Asparagales</taxon>
        <taxon>Orchidaceae</taxon>
        <taxon>Epidendroideae</taxon>
        <taxon>Malaxideae</taxon>
        <taxon>Dendrobiinae</taxon>
        <taxon>Dendrobium</taxon>
    </lineage>
</organism>
<accession>A0A8T3A6C0</accession>
<dbReference type="AlphaFoldDB" id="A0A8T3A6C0"/>
<evidence type="ECO:0000313" key="1">
    <source>
        <dbReference type="EMBL" id="KAI0491780.1"/>
    </source>
</evidence>
<protein>
    <submittedName>
        <fullName evidence="1">Uncharacterized protein</fullName>
    </submittedName>
</protein>